<evidence type="ECO:0000313" key="2">
    <source>
        <dbReference type="Proteomes" id="UP000269396"/>
    </source>
</evidence>
<protein>
    <submittedName>
        <fullName evidence="1">Uncharacterized protein</fullName>
    </submittedName>
</protein>
<name>A0A3P8JN37_9TREM</name>
<sequence>MEHINTGTRRHQIYMNHTNRMICVRAGILLVRSNRSTWLLQAFDVKV</sequence>
<accession>A0A3P8JN37</accession>
<proteinExistence type="predicted"/>
<evidence type="ECO:0000313" key="1">
    <source>
        <dbReference type="EMBL" id="VDP71103.1"/>
    </source>
</evidence>
<organism evidence="1 2">
    <name type="scientific">Schistosoma mattheei</name>
    <dbReference type="NCBI Taxonomy" id="31246"/>
    <lineage>
        <taxon>Eukaryota</taxon>
        <taxon>Metazoa</taxon>
        <taxon>Spiralia</taxon>
        <taxon>Lophotrochozoa</taxon>
        <taxon>Platyhelminthes</taxon>
        <taxon>Trematoda</taxon>
        <taxon>Digenea</taxon>
        <taxon>Strigeidida</taxon>
        <taxon>Schistosomatoidea</taxon>
        <taxon>Schistosomatidae</taxon>
        <taxon>Schistosoma</taxon>
    </lineage>
</organism>
<keyword evidence="2" id="KW-1185">Reference proteome</keyword>
<reference evidence="1 2" key="1">
    <citation type="submission" date="2018-11" db="EMBL/GenBank/DDBJ databases">
        <authorList>
            <consortium name="Pathogen Informatics"/>
        </authorList>
    </citation>
    <scope>NUCLEOTIDE SEQUENCE [LARGE SCALE GENOMIC DNA]</scope>
    <source>
        <strain>Denwood</strain>
        <strain evidence="2">Zambia</strain>
    </source>
</reference>
<dbReference type="Proteomes" id="UP000269396">
    <property type="component" value="Unassembled WGS sequence"/>
</dbReference>
<dbReference type="EMBL" id="UZAL01037079">
    <property type="protein sequence ID" value="VDP71103.1"/>
    <property type="molecule type" value="Genomic_DNA"/>
</dbReference>
<gene>
    <name evidence="1" type="ORF">SMTD_LOCUS16361</name>
</gene>
<dbReference type="AlphaFoldDB" id="A0A3P8JN37"/>